<proteinExistence type="predicted"/>
<name>A0A8H6YZK1_9AGAR</name>
<protein>
    <submittedName>
        <fullName evidence="1">Uncharacterized protein</fullName>
    </submittedName>
</protein>
<reference evidence="1" key="1">
    <citation type="submission" date="2020-05" db="EMBL/GenBank/DDBJ databases">
        <title>Mycena genomes resolve the evolution of fungal bioluminescence.</title>
        <authorList>
            <person name="Tsai I.J."/>
        </authorList>
    </citation>
    <scope>NUCLEOTIDE SEQUENCE</scope>
    <source>
        <strain evidence="1">CCC161011</strain>
    </source>
</reference>
<gene>
    <name evidence="1" type="ORF">MVEN_00140000</name>
</gene>
<accession>A0A8H6YZK1</accession>
<dbReference type="Proteomes" id="UP000620124">
    <property type="component" value="Unassembled WGS sequence"/>
</dbReference>
<dbReference type="PANTHER" id="PTHR46579">
    <property type="entry name" value="F5/8 TYPE C DOMAIN-CONTAINING PROTEIN-RELATED"/>
    <property type="match status" value="1"/>
</dbReference>
<comment type="caution">
    <text evidence="1">The sequence shown here is derived from an EMBL/GenBank/DDBJ whole genome shotgun (WGS) entry which is preliminary data.</text>
</comment>
<dbReference type="OrthoDB" id="3247418at2759"/>
<sequence length="192" mass="22458">MNINSRSLVHGQLLYQLFGNGSRMRQKFDYERQMQLYQQEGRAKGDPEPSPWMVNEEDKNFLRFATALKIIVGRSIRRAQLPRIKSLLQEYSLTFKRIYGANQMKPNHHWAVHVPDQLDDFGPVYNFWAFLTERLNKLLKNLNSNNWTGGELEVSMMREFHRNAALDSKLYQILAQTTDSESTTLGLESKFV</sequence>
<dbReference type="PANTHER" id="PTHR46579:SF1">
    <property type="entry name" value="F5_8 TYPE C DOMAIN-CONTAINING PROTEIN"/>
    <property type="match status" value="1"/>
</dbReference>
<dbReference type="AlphaFoldDB" id="A0A8H6YZK1"/>
<evidence type="ECO:0000313" key="2">
    <source>
        <dbReference type="Proteomes" id="UP000620124"/>
    </source>
</evidence>
<dbReference type="EMBL" id="JACAZI010000002">
    <property type="protein sequence ID" value="KAF7368204.1"/>
    <property type="molecule type" value="Genomic_DNA"/>
</dbReference>
<keyword evidence="2" id="KW-1185">Reference proteome</keyword>
<organism evidence="1 2">
    <name type="scientific">Mycena venus</name>
    <dbReference type="NCBI Taxonomy" id="2733690"/>
    <lineage>
        <taxon>Eukaryota</taxon>
        <taxon>Fungi</taxon>
        <taxon>Dikarya</taxon>
        <taxon>Basidiomycota</taxon>
        <taxon>Agaricomycotina</taxon>
        <taxon>Agaricomycetes</taxon>
        <taxon>Agaricomycetidae</taxon>
        <taxon>Agaricales</taxon>
        <taxon>Marasmiineae</taxon>
        <taxon>Mycenaceae</taxon>
        <taxon>Mycena</taxon>
    </lineage>
</organism>
<evidence type="ECO:0000313" key="1">
    <source>
        <dbReference type="EMBL" id="KAF7368204.1"/>
    </source>
</evidence>